<feature type="compositionally biased region" description="Basic and acidic residues" evidence="1">
    <location>
        <begin position="83"/>
        <end position="93"/>
    </location>
</feature>
<proteinExistence type="predicted"/>
<dbReference type="EMBL" id="OU503058">
    <property type="protein sequence ID" value="CAI9787904.1"/>
    <property type="molecule type" value="Genomic_DNA"/>
</dbReference>
<sequence>MSKKKATMTLKDFHGGSIPSDLRLPSAPGVMARPADRGSFDQQSPWGNLMGRSNQRLRPASAGSARNFEDKTPFLSNSAHIGRNFDEDERKPLDGLSGSRRTVSDESNHALQSRVVEPRIDSLAGAGVGSQLSSTRPSHLSSDPTVSSYAGNAGRHGEVHGSAGVNYQNVGVNSRSVVAGSYSNPWGAKKEVAHVRDPVSASWSAPDVAVKLAHASAIEKISSGRWHSQHVHPLKDVEVIGQSEPEREFHYRGKDMYNRNINNGVDVLGGTDDHDIALATRMERSLIAGDGIHNGGKETLSHDRVRSTMYAETHGRNPSVNHKEFQPRSTAGVSVETELQSPGTSEASERPKLKLLPRSKPLENLELPVDYKKGNQQPSDPIHVMDDNELPRTANPVEPGFTGSMVVNRAVERPKLNLKPCSQPLEQLEGNTEIKRNTVFAGARPREVVLKDRGIDGVAANLYDSQPPSRIKQDAPKMDPVSLQVTPAGYSEKAKKFLGDQRVARSSDRRDQLVDIERTDAQRRNKGNESWRNYREIEKHNNDLQLQQQERPPSPDSWRKPVENPKPDSAPAPGQRYGKVASALELAQVFSRPISDPTIADRLSGPRGIPSQSQIPFSRLTGRSPKPQINGDTDDSLLLLTSCGCGCSKPSTNTREIGRGNPFRVSYRASTTRKWRNLATSDDEYYKQKVDKIMQLLKSSEEFDDPIGSLILVDEIQRLDLDYHFQEEIKTILRQHYVATSTCDYKYYTLHHVSLSFTLETTRIPCTSSNQVIIQMHIADLFNNFKGKDGRFIQNLRPDIIGLMELYEAAQLCLEGEEILDEAANFCSQILQEFMRNMDQFFSKIVSHTLRHPYHKSMARLNLNDFVFKFKGQNRWETTLTELVNMDFQMRKSVHRHELHQVFE</sequence>
<feature type="compositionally biased region" description="Basic and acidic residues" evidence="1">
    <location>
        <begin position="496"/>
        <end position="542"/>
    </location>
</feature>
<feature type="compositionally biased region" description="Basic and acidic residues" evidence="1">
    <location>
        <begin position="557"/>
        <end position="566"/>
    </location>
</feature>
<dbReference type="PANTHER" id="PTHR32091">
    <property type="entry name" value="EUKARYOTIC TRANSLATION INITIATION FACTOR 4B"/>
    <property type="match status" value="1"/>
</dbReference>
<accession>A0AAD2AGE0</accession>
<feature type="domain" description="Terpene synthase N-terminal" evidence="2">
    <location>
        <begin position="683"/>
        <end position="850"/>
    </location>
</feature>
<feature type="region of interest" description="Disordered" evidence="1">
    <location>
        <begin position="1"/>
        <end position="162"/>
    </location>
</feature>
<dbReference type="Proteomes" id="UP000834106">
    <property type="component" value="Chromosome 23"/>
</dbReference>
<feature type="compositionally biased region" description="Polar residues" evidence="1">
    <location>
        <begin position="327"/>
        <end position="346"/>
    </location>
</feature>
<feature type="compositionally biased region" description="Polar residues" evidence="1">
    <location>
        <begin position="40"/>
        <end position="56"/>
    </location>
</feature>
<keyword evidence="4" id="KW-1185">Reference proteome</keyword>
<dbReference type="InterPro" id="IPR010433">
    <property type="entry name" value="EIF-4B_pln"/>
</dbReference>
<evidence type="ECO:0000313" key="3">
    <source>
        <dbReference type="EMBL" id="CAI9787904.1"/>
    </source>
</evidence>
<feature type="region of interest" description="Disordered" evidence="1">
    <location>
        <begin position="496"/>
        <end position="576"/>
    </location>
</feature>
<dbReference type="AlphaFoldDB" id="A0AAD2AGE0"/>
<reference evidence="3" key="1">
    <citation type="submission" date="2023-05" db="EMBL/GenBank/DDBJ databases">
        <authorList>
            <person name="Huff M."/>
        </authorList>
    </citation>
    <scope>NUCLEOTIDE SEQUENCE</scope>
</reference>
<dbReference type="GO" id="GO:0010333">
    <property type="term" value="F:terpene synthase activity"/>
    <property type="evidence" value="ECO:0007669"/>
    <property type="project" value="InterPro"/>
</dbReference>
<gene>
    <name evidence="3" type="ORF">FPE_LOCUS35334</name>
</gene>
<dbReference type="GO" id="GO:0003729">
    <property type="term" value="F:mRNA binding"/>
    <property type="evidence" value="ECO:0007669"/>
    <property type="project" value="TreeGrafter"/>
</dbReference>
<feature type="region of interest" description="Disordered" evidence="1">
    <location>
        <begin position="311"/>
        <end position="354"/>
    </location>
</feature>
<dbReference type="PANTHER" id="PTHR32091:SF4">
    <property type="entry name" value="OS07G0546100 PROTEIN"/>
    <property type="match status" value="1"/>
</dbReference>
<dbReference type="InterPro" id="IPR008930">
    <property type="entry name" value="Terpenoid_cyclase/PrenylTrfase"/>
</dbReference>
<name>A0AAD2AGE0_9LAMI</name>
<dbReference type="SUPFAM" id="SSF48239">
    <property type="entry name" value="Terpenoid cyclases/Protein prenyltransferases"/>
    <property type="match status" value="1"/>
</dbReference>
<dbReference type="GO" id="GO:0003743">
    <property type="term" value="F:translation initiation factor activity"/>
    <property type="evidence" value="ECO:0007669"/>
    <property type="project" value="InterPro"/>
</dbReference>
<dbReference type="Gene3D" id="1.50.10.130">
    <property type="entry name" value="Terpene synthase, N-terminal domain"/>
    <property type="match status" value="1"/>
</dbReference>
<dbReference type="Gene3D" id="1.10.600.10">
    <property type="entry name" value="Farnesyl Diphosphate Synthase"/>
    <property type="match status" value="1"/>
</dbReference>
<feature type="compositionally biased region" description="Polar residues" evidence="1">
    <location>
        <begin position="130"/>
        <end position="150"/>
    </location>
</feature>
<evidence type="ECO:0000256" key="1">
    <source>
        <dbReference type="SAM" id="MobiDB-lite"/>
    </source>
</evidence>
<dbReference type="Pfam" id="PF01397">
    <property type="entry name" value="Terpene_synth"/>
    <property type="match status" value="1"/>
</dbReference>
<feature type="region of interest" description="Disordered" evidence="1">
    <location>
        <begin position="597"/>
        <end position="628"/>
    </location>
</feature>
<feature type="region of interest" description="Disordered" evidence="1">
    <location>
        <begin position="460"/>
        <end position="482"/>
    </location>
</feature>
<evidence type="ECO:0000259" key="2">
    <source>
        <dbReference type="Pfam" id="PF01397"/>
    </source>
</evidence>
<organism evidence="3 4">
    <name type="scientific">Fraxinus pennsylvanica</name>
    <dbReference type="NCBI Taxonomy" id="56036"/>
    <lineage>
        <taxon>Eukaryota</taxon>
        <taxon>Viridiplantae</taxon>
        <taxon>Streptophyta</taxon>
        <taxon>Embryophyta</taxon>
        <taxon>Tracheophyta</taxon>
        <taxon>Spermatophyta</taxon>
        <taxon>Magnoliopsida</taxon>
        <taxon>eudicotyledons</taxon>
        <taxon>Gunneridae</taxon>
        <taxon>Pentapetalae</taxon>
        <taxon>asterids</taxon>
        <taxon>lamiids</taxon>
        <taxon>Lamiales</taxon>
        <taxon>Oleaceae</taxon>
        <taxon>Oleeae</taxon>
        <taxon>Fraxinus</taxon>
    </lineage>
</organism>
<dbReference type="InterPro" id="IPR001906">
    <property type="entry name" value="Terpene_synth_N"/>
</dbReference>
<protein>
    <recommendedName>
        <fullName evidence="2">Terpene synthase N-terminal domain-containing protein</fullName>
    </recommendedName>
</protein>
<dbReference type="InterPro" id="IPR036965">
    <property type="entry name" value="Terpene_synth_N_sf"/>
</dbReference>
<dbReference type="InterPro" id="IPR008949">
    <property type="entry name" value="Isoprenoid_synthase_dom_sf"/>
</dbReference>
<evidence type="ECO:0000313" key="4">
    <source>
        <dbReference type="Proteomes" id="UP000834106"/>
    </source>
</evidence>